<protein>
    <submittedName>
        <fullName evidence="3">Cupin 2 conserved barrel domain protein</fullName>
    </submittedName>
</protein>
<dbReference type="AlphaFoldDB" id="F2NQZ4"/>
<dbReference type="EMBL" id="CP002630">
    <property type="protein sequence ID" value="AEB12572.1"/>
    <property type="molecule type" value="Genomic_DNA"/>
</dbReference>
<gene>
    <name evidence="3" type="ordered locus">Marky_1841</name>
</gene>
<dbReference type="Gene3D" id="2.60.120.10">
    <property type="entry name" value="Jelly Rolls"/>
    <property type="match status" value="1"/>
</dbReference>
<feature type="domain" description="Cupin type-2" evidence="2">
    <location>
        <begin position="22"/>
        <end position="69"/>
    </location>
</feature>
<dbReference type="InterPro" id="IPR013096">
    <property type="entry name" value="Cupin_2"/>
</dbReference>
<dbReference type="STRING" id="869210.Marky_1841"/>
<organism evidence="3 4">
    <name type="scientific">Marinithermus hydrothermalis (strain DSM 14884 / JCM 11576 / T1)</name>
    <dbReference type="NCBI Taxonomy" id="869210"/>
    <lineage>
        <taxon>Bacteria</taxon>
        <taxon>Thermotogati</taxon>
        <taxon>Deinococcota</taxon>
        <taxon>Deinococci</taxon>
        <taxon>Thermales</taxon>
        <taxon>Thermaceae</taxon>
        <taxon>Marinithermus</taxon>
    </lineage>
</organism>
<dbReference type="Pfam" id="PF01814">
    <property type="entry name" value="Hemerythrin"/>
    <property type="match status" value="1"/>
</dbReference>
<dbReference type="Pfam" id="PF07883">
    <property type="entry name" value="Cupin_2"/>
    <property type="match status" value="1"/>
</dbReference>
<evidence type="ECO:0000259" key="2">
    <source>
        <dbReference type="Pfam" id="PF07883"/>
    </source>
</evidence>
<reference evidence="3 4" key="1">
    <citation type="journal article" date="2012" name="Stand. Genomic Sci.">
        <title>Complete genome sequence of the aerobic, heterotroph Marinithermus hydrothermalis type strain (T1(T)) from a deep-sea hydrothermal vent chimney.</title>
        <authorList>
            <person name="Copeland A."/>
            <person name="Gu W."/>
            <person name="Yasawong M."/>
            <person name="Lapidus A."/>
            <person name="Lucas S."/>
            <person name="Deshpande S."/>
            <person name="Pagani I."/>
            <person name="Tapia R."/>
            <person name="Cheng J.F."/>
            <person name="Goodwin L.A."/>
            <person name="Pitluck S."/>
            <person name="Liolios K."/>
            <person name="Ivanova N."/>
            <person name="Mavromatis K."/>
            <person name="Mikhailova N."/>
            <person name="Pati A."/>
            <person name="Chen A."/>
            <person name="Palaniappan K."/>
            <person name="Land M."/>
            <person name="Pan C."/>
            <person name="Brambilla E.M."/>
            <person name="Rohde M."/>
            <person name="Tindall B.J."/>
            <person name="Sikorski J."/>
            <person name="Goker M."/>
            <person name="Detter J.C."/>
            <person name="Bristow J."/>
            <person name="Eisen J.A."/>
            <person name="Markowitz V."/>
            <person name="Hugenholtz P."/>
            <person name="Kyrpides N.C."/>
            <person name="Klenk H.P."/>
            <person name="Woyke T."/>
        </authorList>
    </citation>
    <scope>NUCLEOTIDE SEQUENCE [LARGE SCALE GENOMIC DNA]</scope>
    <source>
        <strain evidence="4">DSM 14884 / JCM 11576 / T1</strain>
    </source>
</reference>
<dbReference type="InterPro" id="IPR012312">
    <property type="entry name" value="Hemerythrin-like"/>
</dbReference>
<feature type="domain" description="Hemerythrin-like" evidence="1">
    <location>
        <begin position="93"/>
        <end position="193"/>
    </location>
</feature>
<proteinExistence type="predicted"/>
<evidence type="ECO:0000259" key="1">
    <source>
        <dbReference type="Pfam" id="PF01814"/>
    </source>
</evidence>
<keyword evidence="4" id="KW-1185">Reference proteome</keyword>
<accession>F2NQZ4</accession>
<evidence type="ECO:0000313" key="4">
    <source>
        <dbReference type="Proteomes" id="UP000007030"/>
    </source>
</evidence>
<dbReference type="InterPro" id="IPR011051">
    <property type="entry name" value="RmlC_Cupin_sf"/>
</dbReference>
<dbReference type="SUPFAM" id="SSF51182">
    <property type="entry name" value="RmlC-like cupins"/>
    <property type="match status" value="1"/>
</dbReference>
<dbReference type="OrthoDB" id="8606553at2"/>
<dbReference type="HOGENOM" id="CLU_1407303_0_0_0"/>
<name>F2NQZ4_MARHT</name>
<dbReference type="Proteomes" id="UP000007030">
    <property type="component" value="Chromosome"/>
</dbReference>
<evidence type="ECO:0000313" key="3">
    <source>
        <dbReference type="EMBL" id="AEB12572.1"/>
    </source>
</evidence>
<dbReference type="KEGG" id="mhd:Marky_1841"/>
<dbReference type="RefSeq" id="WP_013704618.1">
    <property type="nucleotide sequence ID" value="NC_015387.1"/>
</dbReference>
<dbReference type="eggNOG" id="COG1917">
    <property type="taxonomic scope" value="Bacteria"/>
</dbReference>
<dbReference type="InterPro" id="IPR014710">
    <property type="entry name" value="RmlC-like_jellyroll"/>
</dbReference>
<dbReference type="Gene3D" id="1.20.120.520">
    <property type="entry name" value="nmb1532 protein domain like"/>
    <property type="match status" value="1"/>
</dbReference>
<sequence>MRKLKPSGLLWQGEAGKIVRKRLEPHARIPPHDHRGAEVFVLLAEGRLVLEQGGARLELGAGEAAHLTGEAPVALTAGPEGAAFWVVLAGREVRRLRAEHRALLELARKLPDPEVLVAFKDALAAHSRYEEATVFRGLDAATRELMEQEHALIDRLLERIEQRPNHPEARAWVEQLVTVLEGHFRDEERAAYP</sequence>